<gene>
    <name evidence="2" type="ORF">TMS3_0114755</name>
</gene>
<feature type="transmembrane region" description="Helical" evidence="1">
    <location>
        <begin position="72"/>
        <end position="93"/>
    </location>
</feature>
<keyword evidence="3" id="KW-1185">Reference proteome</keyword>
<sequence>MSPLSRRWIYVAIVYFCLAVGLGVFMGLSGDHRLMAVHAHMNLLGWVTLTLVGVIYHYFPKAAASRLASVQFWLHNLFLPVMMISLALVLTGTPQAGPILGSTAVVMLLAVLLFAGNVLWRRA</sequence>
<reference evidence="2 3" key="1">
    <citation type="journal article" date="2014" name="Genome Announc.">
        <title>Draft Genome Sequence of Petroleum Oil-Degrading Marine Bacterium Pseudomonas taeanensis Strain MS-3, Isolated from a Crude Oil-Contaminated Seashore.</title>
        <authorList>
            <person name="Lee S.Y."/>
            <person name="Kim S.H."/>
            <person name="Lee D.G."/>
            <person name="Shin S."/>
            <person name="Yun S.H."/>
            <person name="Choi C.W."/>
            <person name="Chung Y.H."/>
            <person name="Choi J.S."/>
            <person name="Kahng H.Y."/>
            <person name="Kim S.I."/>
        </authorList>
    </citation>
    <scope>NUCLEOTIDE SEQUENCE [LARGE SCALE GENOMIC DNA]</scope>
    <source>
        <strain evidence="2 3">MS-3</strain>
    </source>
</reference>
<name>A0A0A1YIF0_9PSED</name>
<organism evidence="2 3">
    <name type="scientific">Pseudomonas taeanensis MS-3</name>
    <dbReference type="NCBI Taxonomy" id="1395571"/>
    <lineage>
        <taxon>Bacteria</taxon>
        <taxon>Pseudomonadati</taxon>
        <taxon>Pseudomonadota</taxon>
        <taxon>Gammaproteobacteria</taxon>
        <taxon>Pseudomonadales</taxon>
        <taxon>Pseudomonadaceae</taxon>
        <taxon>Pseudomonas</taxon>
    </lineage>
</organism>
<feature type="transmembrane region" description="Helical" evidence="1">
    <location>
        <begin position="40"/>
        <end position="60"/>
    </location>
</feature>
<dbReference type="InterPro" id="IPR036927">
    <property type="entry name" value="Cyt_c_oxase-like_su1_sf"/>
</dbReference>
<feature type="transmembrane region" description="Helical" evidence="1">
    <location>
        <begin position="7"/>
        <end position="28"/>
    </location>
</feature>
<keyword evidence="1" id="KW-0812">Transmembrane</keyword>
<keyword evidence="1" id="KW-1133">Transmembrane helix</keyword>
<dbReference type="OrthoDB" id="9808748at2"/>
<dbReference type="STRING" id="1395571.TMS3_0114755"/>
<dbReference type="Gene3D" id="1.20.210.10">
    <property type="entry name" value="Cytochrome c oxidase-like, subunit I domain"/>
    <property type="match status" value="1"/>
</dbReference>
<evidence type="ECO:0000256" key="1">
    <source>
        <dbReference type="SAM" id="Phobius"/>
    </source>
</evidence>
<proteinExistence type="predicted"/>
<accession>A0A0A1YIF0</accession>
<protein>
    <recommendedName>
        <fullName evidence="4">Cytochrome-c oxidase</fullName>
    </recommendedName>
</protein>
<dbReference type="RefSeq" id="WP_025165976.1">
    <property type="nucleotide sequence ID" value="NZ_AWSQ01000004.1"/>
</dbReference>
<evidence type="ECO:0008006" key="4">
    <source>
        <dbReference type="Google" id="ProtNLM"/>
    </source>
</evidence>
<feature type="transmembrane region" description="Helical" evidence="1">
    <location>
        <begin position="99"/>
        <end position="120"/>
    </location>
</feature>
<dbReference type="EMBL" id="AWSQ01000004">
    <property type="protein sequence ID" value="KFX68753.1"/>
    <property type="molecule type" value="Genomic_DNA"/>
</dbReference>
<evidence type="ECO:0000313" key="3">
    <source>
        <dbReference type="Proteomes" id="UP000030063"/>
    </source>
</evidence>
<evidence type="ECO:0000313" key="2">
    <source>
        <dbReference type="EMBL" id="KFX68753.1"/>
    </source>
</evidence>
<dbReference type="eggNOG" id="COG3278">
    <property type="taxonomic scope" value="Bacteria"/>
</dbReference>
<dbReference type="Proteomes" id="UP000030063">
    <property type="component" value="Unassembled WGS sequence"/>
</dbReference>
<dbReference type="SUPFAM" id="SSF81442">
    <property type="entry name" value="Cytochrome c oxidase subunit I-like"/>
    <property type="match status" value="1"/>
</dbReference>
<keyword evidence="1" id="KW-0472">Membrane</keyword>
<comment type="caution">
    <text evidence="2">The sequence shown here is derived from an EMBL/GenBank/DDBJ whole genome shotgun (WGS) entry which is preliminary data.</text>
</comment>
<dbReference type="AlphaFoldDB" id="A0A0A1YIF0"/>